<gene>
    <name evidence="1" type="ORF">GLOINDRAFT_1230</name>
</gene>
<sequence length="53" mass="6006">MRSWKRKSAEKSIPAVRLLEKTLDIRLTKSAEGVKDSESFVKASARALRMLSE</sequence>
<evidence type="ECO:0000313" key="1">
    <source>
        <dbReference type="EMBL" id="ERZ97541.1"/>
    </source>
</evidence>
<dbReference type="AlphaFoldDB" id="U9SR33"/>
<reference evidence="1" key="1">
    <citation type="submission" date="2013-07" db="EMBL/GenBank/DDBJ databases">
        <title>The genome of an arbuscular mycorrhizal fungus provides insights into the evolution of the oldest plant symbiosis.</title>
        <authorList>
            <consortium name="DOE Joint Genome Institute"/>
            <person name="Tisserant E."/>
            <person name="Malbreil M."/>
            <person name="Kuo A."/>
            <person name="Kohler A."/>
            <person name="Symeonidi A."/>
            <person name="Balestrini R."/>
            <person name="Charron P."/>
            <person name="Duensing N."/>
            <person name="Frei-dit-Frey N."/>
            <person name="Gianinazzi-Pearson V."/>
            <person name="Gilbert B."/>
            <person name="Handa Y."/>
            <person name="Hijri M."/>
            <person name="Kaul R."/>
            <person name="Kawaguchi M."/>
            <person name="Krajinski F."/>
            <person name="Lammers P."/>
            <person name="Lapierre D."/>
            <person name="Masclaux F.G."/>
            <person name="Murat C."/>
            <person name="Morin E."/>
            <person name="Ndikumana S."/>
            <person name="Pagni M."/>
            <person name="Petitpierre D."/>
            <person name="Requena N."/>
            <person name="Rosikiewicz P."/>
            <person name="Riley R."/>
            <person name="Saito K."/>
            <person name="San Clemente H."/>
            <person name="Shapiro H."/>
            <person name="van Tuinen D."/>
            <person name="Becard G."/>
            <person name="Bonfante P."/>
            <person name="Paszkowski U."/>
            <person name="Shachar-Hill Y."/>
            <person name="Young J.P."/>
            <person name="Sanders I.R."/>
            <person name="Henrissat B."/>
            <person name="Rensing S.A."/>
            <person name="Grigoriev I.V."/>
            <person name="Corradi N."/>
            <person name="Roux C."/>
            <person name="Martin F."/>
        </authorList>
    </citation>
    <scope>NUCLEOTIDE SEQUENCE</scope>
    <source>
        <strain evidence="1">DAOM 197198</strain>
    </source>
</reference>
<proteinExistence type="predicted"/>
<organism evidence="1">
    <name type="scientific">Rhizophagus irregularis (strain DAOM 181602 / DAOM 197198 / MUCL 43194)</name>
    <name type="common">Arbuscular mycorrhizal fungus</name>
    <name type="synonym">Glomus intraradices</name>
    <dbReference type="NCBI Taxonomy" id="747089"/>
    <lineage>
        <taxon>Eukaryota</taxon>
        <taxon>Fungi</taxon>
        <taxon>Fungi incertae sedis</taxon>
        <taxon>Mucoromycota</taxon>
        <taxon>Glomeromycotina</taxon>
        <taxon>Glomeromycetes</taxon>
        <taxon>Glomerales</taxon>
        <taxon>Glomeraceae</taxon>
        <taxon>Rhizophagus</taxon>
    </lineage>
</organism>
<dbReference type="EMBL" id="KI299532">
    <property type="protein sequence ID" value="ERZ97541.1"/>
    <property type="molecule type" value="Genomic_DNA"/>
</dbReference>
<name>U9SR33_RHIID</name>
<dbReference type="HOGENOM" id="CLU_3069928_0_0_1"/>
<protein>
    <submittedName>
        <fullName evidence="1">Uncharacterized protein</fullName>
    </submittedName>
</protein>
<accession>U9SR33</accession>